<dbReference type="Proteomes" id="UP000250140">
    <property type="component" value="Unassembled WGS sequence"/>
</dbReference>
<proteinExistence type="predicted"/>
<keyword evidence="2" id="KW-1185">Reference proteome</keyword>
<organism evidence="1 2">
    <name type="scientific">Glonium stellatum</name>
    <dbReference type="NCBI Taxonomy" id="574774"/>
    <lineage>
        <taxon>Eukaryota</taxon>
        <taxon>Fungi</taxon>
        <taxon>Dikarya</taxon>
        <taxon>Ascomycota</taxon>
        <taxon>Pezizomycotina</taxon>
        <taxon>Dothideomycetes</taxon>
        <taxon>Pleosporomycetidae</taxon>
        <taxon>Gloniales</taxon>
        <taxon>Gloniaceae</taxon>
        <taxon>Glonium</taxon>
    </lineage>
</organism>
<reference evidence="1 2" key="1">
    <citation type="journal article" date="2016" name="Nat. Commun.">
        <title>Ectomycorrhizal ecology is imprinted in the genome of the dominant symbiotic fungus Cenococcum geophilum.</title>
        <authorList>
            <consortium name="DOE Joint Genome Institute"/>
            <person name="Peter M."/>
            <person name="Kohler A."/>
            <person name="Ohm R.A."/>
            <person name="Kuo A."/>
            <person name="Krutzmann J."/>
            <person name="Morin E."/>
            <person name="Arend M."/>
            <person name="Barry K.W."/>
            <person name="Binder M."/>
            <person name="Choi C."/>
            <person name="Clum A."/>
            <person name="Copeland A."/>
            <person name="Grisel N."/>
            <person name="Haridas S."/>
            <person name="Kipfer T."/>
            <person name="LaButti K."/>
            <person name="Lindquist E."/>
            <person name="Lipzen A."/>
            <person name="Maire R."/>
            <person name="Meier B."/>
            <person name="Mihaltcheva S."/>
            <person name="Molinier V."/>
            <person name="Murat C."/>
            <person name="Poggeler S."/>
            <person name="Quandt C.A."/>
            <person name="Sperisen C."/>
            <person name="Tritt A."/>
            <person name="Tisserant E."/>
            <person name="Crous P.W."/>
            <person name="Henrissat B."/>
            <person name="Nehls U."/>
            <person name="Egli S."/>
            <person name="Spatafora J.W."/>
            <person name="Grigoriev I.V."/>
            <person name="Martin F.M."/>
        </authorList>
    </citation>
    <scope>NUCLEOTIDE SEQUENCE [LARGE SCALE GENOMIC DNA]</scope>
    <source>
        <strain evidence="1 2">CBS 207.34</strain>
    </source>
</reference>
<gene>
    <name evidence="1" type="ORF">AOQ84DRAFT_366801</name>
</gene>
<sequence>MTPPLLTLHPLNVLIADVEFALTLLSYSSLRKLIDSLNELLVITRDFIATERLAQIPTAYSSLEDHVPVPPYEADIVRFMNRCRGVKKALDLIEYTLKQSRNSPKGRPLVEALETMLGVLTQFWEFYEDERWRHRRMRIASLRRLDGLVVKLIGLIKSELSKPNNMAAERATELERSKVELVEVVLKEIEGDTTPEEDTAAFWFGD</sequence>
<name>A0A8E2EV79_9PEZI</name>
<dbReference type="EMBL" id="KV750333">
    <property type="protein sequence ID" value="OCL05250.1"/>
    <property type="molecule type" value="Genomic_DNA"/>
</dbReference>
<evidence type="ECO:0000313" key="2">
    <source>
        <dbReference type="Proteomes" id="UP000250140"/>
    </source>
</evidence>
<dbReference type="OrthoDB" id="10413270at2759"/>
<protein>
    <submittedName>
        <fullName evidence="1">Uncharacterized protein</fullName>
    </submittedName>
</protein>
<accession>A0A8E2EV79</accession>
<evidence type="ECO:0000313" key="1">
    <source>
        <dbReference type="EMBL" id="OCL05250.1"/>
    </source>
</evidence>
<dbReference type="AlphaFoldDB" id="A0A8E2EV79"/>